<protein>
    <submittedName>
        <fullName evidence="1">SUKH-4 immunity protein</fullName>
    </submittedName>
</protein>
<dbReference type="EMBL" id="FLRH01000004">
    <property type="protein sequence ID" value="SBT67754.1"/>
    <property type="molecule type" value="Genomic_DNA"/>
</dbReference>
<organism evidence="1 2">
    <name type="scientific">Micromonospora sediminicola</name>
    <dbReference type="NCBI Taxonomy" id="946078"/>
    <lineage>
        <taxon>Bacteria</taxon>
        <taxon>Bacillati</taxon>
        <taxon>Actinomycetota</taxon>
        <taxon>Actinomycetes</taxon>
        <taxon>Micromonosporales</taxon>
        <taxon>Micromonosporaceae</taxon>
        <taxon>Micromonospora</taxon>
    </lineage>
</organism>
<dbReference type="RefSeq" id="WP_091578852.1">
    <property type="nucleotide sequence ID" value="NZ_FLRH01000004.1"/>
</dbReference>
<gene>
    <name evidence="1" type="ORF">GA0070622_4818</name>
</gene>
<dbReference type="AlphaFoldDB" id="A0A1A9BFM0"/>
<accession>A0A1A9BFM0</accession>
<dbReference type="OrthoDB" id="4217933at2"/>
<evidence type="ECO:0000313" key="2">
    <source>
        <dbReference type="Proteomes" id="UP000199558"/>
    </source>
</evidence>
<keyword evidence="2" id="KW-1185">Reference proteome</keyword>
<dbReference type="Proteomes" id="UP000199558">
    <property type="component" value="Unassembled WGS sequence"/>
</dbReference>
<evidence type="ECO:0000313" key="1">
    <source>
        <dbReference type="EMBL" id="SBT67754.1"/>
    </source>
</evidence>
<proteinExistence type="predicted"/>
<dbReference type="InterPro" id="IPR025851">
    <property type="entry name" value="SUKH-4"/>
</dbReference>
<dbReference type="STRING" id="946078.GA0070622_4818"/>
<sequence>MTVTREQLTALWGERGVVYFPDQRFDAVLGPLGPEVFPPDGALPVEVPILFTVDVTVPDVELFSTLAIELGDQGPRPYVVLGCSPEDPALLFCLDAGTGEVLLLDLDTPNLETVNRTFAAFVEFLYRLGQLIATDPGGRERAARAAAIREDLRTVDPAAFADPESWWNMAFDELESTA</sequence>
<reference evidence="2" key="1">
    <citation type="submission" date="2016-06" db="EMBL/GenBank/DDBJ databases">
        <authorList>
            <person name="Varghese N."/>
            <person name="Submissions Spin"/>
        </authorList>
    </citation>
    <scope>NUCLEOTIDE SEQUENCE [LARGE SCALE GENOMIC DNA]</scope>
    <source>
        <strain evidence="2">DSM 45794</strain>
    </source>
</reference>
<name>A0A1A9BFM0_9ACTN</name>
<dbReference type="Pfam" id="PF14435">
    <property type="entry name" value="SUKH-4"/>
    <property type="match status" value="1"/>
</dbReference>